<evidence type="ECO:0000313" key="2">
    <source>
        <dbReference type="Proteomes" id="UP000237271"/>
    </source>
</evidence>
<dbReference type="OrthoDB" id="129138at2759"/>
<evidence type="ECO:0000313" key="1">
    <source>
        <dbReference type="EMBL" id="POM66788.1"/>
    </source>
</evidence>
<dbReference type="AlphaFoldDB" id="A0A2P4XMM0"/>
<accession>A0A2P4XMM0</accession>
<protein>
    <submittedName>
        <fullName evidence="1">Uncharacterized protein</fullName>
    </submittedName>
</protein>
<comment type="caution">
    <text evidence="1">The sequence shown here is derived from an EMBL/GenBank/DDBJ whole genome shotgun (WGS) entry which is preliminary data.</text>
</comment>
<dbReference type="EMBL" id="NCKW01009533">
    <property type="protein sequence ID" value="POM66788.1"/>
    <property type="molecule type" value="Genomic_DNA"/>
</dbReference>
<gene>
    <name evidence="1" type="ORF">PHPALM_17297</name>
</gene>
<proteinExistence type="predicted"/>
<sequence length="89" mass="10557">MKMRLKLDTGSYTSQFEEVLQRIWRRNREIFEKESMSVEQSCYDFQKAGIRQLRAVAKREQMLPETVEKGVLLSQCLDTIVKKTNSHYP</sequence>
<name>A0A2P4XMM0_9STRA</name>
<organism evidence="1 2">
    <name type="scientific">Phytophthora palmivora</name>
    <dbReference type="NCBI Taxonomy" id="4796"/>
    <lineage>
        <taxon>Eukaryota</taxon>
        <taxon>Sar</taxon>
        <taxon>Stramenopiles</taxon>
        <taxon>Oomycota</taxon>
        <taxon>Peronosporomycetes</taxon>
        <taxon>Peronosporales</taxon>
        <taxon>Peronosporaceae</taxon>
        <taxon>Phytophthora</taxon>
    </lineage>
</organism>
<dbReference type="Proteomes" id="UP000237271">
    <property type="component" value="Unassembled WGS sequence"/>
</dbReference>
<keyword evidence="2" id="KW-1185">Reference proteome</keyword>
<reference evidence="1 2" key="1">
    <citation type="journal article" date="2017" name="Genome Biol. Evol.">
        <title>Phytophthora megakarya and P. palmivora, closely related causal agents of cacao black pod rot, underwent increases in genome sizes and gene numbers by different mechanisms.</title>
        <authorList>
            <person name="Ali S.S."/>
            <person name="Shao J."/>
            <person name="Lary D.J."/>
            <person name="Kronmiller B."/>
            <person name="Shen D."/>
            <person name="Strem M.D."/>
            <person name="Amoako-Attah I."/>
            <person name="Akrofi A.Y."/>
            <person name="Begoude B.A."/>
            <person name="Ten Hoopen G.M."/>
            <person name="Coulibaly K."/>
            <person name="Kebe B.I."/>
            <person name="Melnick R.L."/>
            <person name="Guiltinan M.J."/>
            <person name="Tyler B.M."/>
            <person name="Meinhardt L.W."/>
            <person name="Bailey B.A."/>
        </authorList>
    </citation>
    <scope>NUCLEOTIDE SEQUENCE [LARGE SCALE GENOMIC DNA]</scope>
    <source>
        <strain evidence="2">sbr112.9</strain>
    </source>
</reference>